<protein>
    <submittedName>
        <fullName evidence="1">Uncharacterized protein</fullName>
    </submittedName>
</protein>
<evidence type="ECO:0000313" key="2">
    <source>
        <dbReference type="Proteomes" id="UP000022910"/>
    </source>
</evidence>
<accession>A0A015IRD9</accession>
<comment type="caution">
    <text evidence="1">The sequence shown here is derived from an EMBL/GenBank/DDBJ whole genome shotgun (WGS) entry which is preliminary data.</text>
</comment>
<evidence type="ECO:0000313" key="1">
    <source>
        <dbReference type="EMBL" id="EXX59767.1"/>
    </source>
</evidence>
<dbReference type="Proteomes" id="UP000022910">
    <property type="component" value="Unassembled WGS sequence"/>
</dbReference>
<dbReference type="HOGENOM" id="CLU_179501_0_0_1"/>
<proteinExistence type="predicted"/>
<gene>
    <name evidence="1" type="ORF">RirG_186130</name>
</gene>
<sequence length="101" mass="11743">MNKSRIQYEPTVEFVSEYNFIFYQTIIHHLSSFVEDGFLKNLFEKNLSVAKDKTQLLIEKFGEAANPMNFTSQAKATNIHPTTLSLTWENFATMKVLQMMD</sequence>
<dbReference type="EMBL" id="JEMT01026210">
    <property type="protein sequence ID" value="EXX59767.1"/>
    <property type="molecule type" value="Genomic_DNA"/>
</dbReference>
<reference evidence="1 2" key="1">
    <citation type="submission" date="2014-02" db="EMBL/GenBank/DDBJ databases">
        <title>Single nucleus genome sequencing reveals high similarity among nuclei of an endomycorrhizal fungus.</title>
        <authorList>
            <person name="Lin K."/>
            <person name="Geurts R."/>
            <person name="Zhang Z."/>
            <person name="Limpens E."/>
            <person name="Saunders D.G."/>
            <person name="Mu D."/>
            <person name="Pang E."/>
            <person name="Cao H."/>
            <person name="Cha H."/>
            <person name="Lin T."/>
            <person name="Zhou Q."/>
            <person name="Shang Y."/>
            <person name="Li Y."/>
            <person name="Ivanov S."/>
            <person name="Sharma T."/>
            <person name="Velzen R.V."/>
            <person name="Ruijter N.D."/>
            <person name="Aanen D.K."/>
            <person name="Win J."/>
            <person name="Kamoun S."/>
            <person name="Bisseling T."/>
            <person name="Huang S."/>
        </authorList>
    </citation>
    <scope>NUCLEOTIDE SEQUENCE [LARGE SCALE GENOMIC DNA]</scope>
    <source>
        <strain evidence="2">DAOM197198w</strain>
    </source>
</reference>
<name>A0A015IRD9_RHIIW</name>
<keyword evidence="2" id="KW-1185">Reference proteome</keyword>
<organism evidence="1 2">
    <name type="scientific">Rhizophagus irregularis (strain DAOM 197198w)</name>
    <name type="common">Glomus intraradices</name>
    <dbReference type="NCBI Taxonomy" id="1432141"/>
    <lineage>
        <taxon>Eukaryota</taxon>
        <taxon>Fungi</taxon>
        <taxon>Fungi incertae sedis</taxon>
        <taxon>Mucoromycota</taxon>
        <taxon>Glomeromycotina</taxon>
        <taxon>Glomeromycetes</taxon>
        <taxon>Glomerales</taxon>
        <taxon>Glomeraceae</taxon>
        <taxon>Rhizophagus</taxon>
    </lineage>
</organism>
<dbReference type="AlphaFoldDB" id="A0A015IRD9"/>